<dbReference type="EMBL" id="CP014518">
    <property type="protein sequence ID" value="AMM31152.1"/>
    <property type="molecule type" value="Genomic_DNA"/>
</dbReference>
<dbReference type="PATRIC" id="fig|37927.3.peg.469"/>
<dbReference type="Pfam" id="PF11349">
    <property type="entry name" value="DUF3151"/>
    <property type="match status" value="1"/>
</dbReference>
<organism evidence="1 2">
    <name type="scientific">Sinomonas atrocyanea</name>
    <dbReference type="NCBI Taxonomy" id="37927"/>
    <lineage>
        <taxon>Bacteria</taxon>
        <taxon>Bacillati</taxon>
        <taxon>Actinomycetota</taxon>
        <taxon>Actinomycetes</taxon>
        <taxon>Micrococcales</taxon>
        <taxon>Micrococcaceae</taxon>
        <taxon>Sinomonas</taxon>
    </lineage>
</organism>
<evidence type="ECO:0000313" key="1">
    <source>
        <dbReference type="EMBL" id="AMM31152.1"/>
    </source>
</evidence>
<dbReference type="OrthoDB" id="3826919at2"/>
<sequence length="144" mass="15416">MAGEHRTNLLGPEPTRLPAETEVYRGLALGESAEELVADYPASSLLWAILADEAWAKGRTVESYAYARVGYHRGLDALRKSGWRGAGPVPWEHEPNRGFLRSLHALGRAASAIGEPGEPERIDEFLAGADPTAKAAIEALGAEA</sequence>
<reference evidence="1 2" key="1">
    <citation type="submission" date="2016-02" db="EMBL/GenBank/DDBJ databases">
        <title>Complete genome of Sinomonas atrocyanea KCTC 3377.</title>
        <authorList>
            <person name="Kim K.M."/>
        </authorList>
    </citation>
    <scope>NUCLEOTIDE SEQUENCE [LARGE SCALE GENOMIC DNA]</scope>
    <source>
        <strain evidence="1 2">KCTC 3377</strain>
    </source>
</reference>
<name>A0A127A0H9_9MICC</name>
<dbReference type="RefSeq" id="WP_066494796.1">
    <property type="nucleotide sequence ID" value="NZ_BJMO01000017.1"/>
</dbReference>
<dbReference type="PIRSF" id="PIRSF017349">
    <property type="entry name" value="UCP017349"/>
    <property type="match status" value="1"/>
</dbReference>
<evidence type="ECO:0008006" key="3">
    <source>
        <dbReference type="Google" id="ProtNLM"/>
    </source>
</evidence>
<accession>A0A127A0H9</accession>
<dbReference type="STRING" id="37927.SA2016_0456"/>
<evidence type="ECO:0000313" key="2">
    <source>
        <dbReference type="Proteomes" id="UP000070134"/>
    </source>
</evidence>
<proteinExistence type="predicted"/>
<keyword evidence="2" id="KW-1185">Reference proteome</keyword>
<gene>
    <name evidence="1" type="ORF">SA2016_0456</name>
</gene>
<dbReference type="Proteomes" id="UP000070134">
    <property type="component" value="Chromosome"/>
</dbReference>
<protein>
    <recommendedName>
        <fullName evidence="3">DUF3151 domain-containing protein</fullName>
    </recommendedName>
</protein>
<dbReference type="AlphaFoldDB" id="A0A127A0H9"/>
<dbReference type="KEGG" id="satk:SA2016_0456"/>
<dbReference type="InterPro" id="IPR014487">
    <property type="entry name" value="DUF3151"/>
</dbReference>